<feature type="compositionally biased region" description="Basic and acidic residues" evidence="1">
    <location>
        <begin position="218"/>
        <end position="227"/>
    </location>
</feature>
<feature type="region of interest" description="Disordered" evidence="1">
    <location>
        <begin position="194"/>
        <end position="227"/>
    </location>
</feature>
<feature type="compositionally biased region" description="Basic residues" evidence="1">
    <location>
        <begin position="205"/>
        <end position="217"/>
    </location>
</feature>
<evidence type="ECO:0000313" key="2">
    <source>
        <dbReference type="EMBL" id="KPM10789.1"/>
    </source>
</evidence>
<dbReference type="OrthoDB" id="1714475at2759"/>
<dbReference type="VEuPathDB" id="VectorBase:SSCA004295"/>
<dbReference type="Proteomes" id="UP000616769">
    <property type="component" value="Unassembled WGS sequence"/>
</dbReference>
<feature type="region of interest" description="Disordered" evidence="1">
    <location>
        <begin position="97"/>
        <end position="142"/>
    </location>
</feature>
<feature type="compositionally biased region" description="Polar residues" evidence="1">
    <location>
        <begin position="66"/>
        <end position="83"/>
    </location>
</feature>
<feature type="compositionally biased region" description="Polar residues" evidence="1">
    <location>
        <begin position="127"/>
        <end position="142"/>
    </location>
</feature>
<feature type="region of interest" description="Disordered" evidence="1">
    <location>
        <begin position="1"/>
        <end position="83"/>
    </location>
</feature>
<feature type="compositionally biased region" description="Polar residues" evidence="1">
    <location>
        <begin position="39"/>
        <end position="49"/>
    </location>
</feature>
<organism evidence="2 3">
    <name type="scientific">Sarcoptes scabiei</name>
    <name type="common">Itch mite</name>
    <name type="synonym">Acarus scabiei</name>
    <dbReference type="NCBI Taxonomy" id="52283"/>
    <lineage>
        <taxon>Eukaryota</taxon>
        <taxon>Metazoa</taxon>
        <taxon>Ecdysozoa</taxon>
        <taxon>Arthropoda</taxon>
        <taxon>Chelicerata</taxon>
        <taxon>Arachnida</taxon>
        <taxon>Acari</taxon>
        <taxon>Acariformes</taxon>
        <taxon>Sarcoptiformes</taxon>
        <taxon>Astigmata</taxon>
        <taxon>Psoroptidia</taxon>
        <taxon>Sarcoptoidea</taxon>
        <taxon>Sarcoptidae</taxon>
        <taxon>Sarcoptinae</taxon>
        <taxon>Sarcoptes</taxon>
    </lineage>
</organism>
<accession>A0A132AIZ6</accession>
<sequence length="249" mass="28479">MPSVIRPPPAHLNPRSTASTTSTHGSSYHHRHHHHYHLIQSNGTSSYHSSNHRYPHHHQQQHNDRNSYNVSNGNSHELSNNGNYPLGLYMSRITRSNTSDDENLNHSNHNGHRLDDSPADDSPSNDHISVQRQQLSTNSSHRLRTNSMLLDESLSMPSPFPVDNFDLFPTNFDSQNPSPESLDLHQRHLSHSGCRIGAPISEQPHHHRSARQQHSNRRPSENDHCDQDSILSRKQSKLLLLFPVSTWFF</sequence>
<feature type="compositionally biased region" description="Pro residues" evidence="1">
    <location>
        <begin position="1"/>
        <end position="11"/>
    </location>
</feature>
<proteinExistence type="predicted"/>
<feature type="compositionally biased region" description="Basic residues" evidence="1">
    <location>
        <begin position="27"/>
        <end position="37"/>
    </location>
</feature>
<feature type="compositionally biased region" description="Low complexity" evidence="1">
    <location>
        <begin position="15"/>
        <end position="26"/>
    </location>
</feature>
<reference evidence="2 3" key="1">
    <citation type="journal article" date="2015" name="Parasit. Vectors">
        <title>Draft genome of the scabies mite.</title>
        <authorList>
            <person name="Rider S.D.Jr."/>
            <person name="Morgan M.S."/>
            <person name="Arlian L.G."/>
        </authorList>
    </citation>
    <scope>NUCLEOTIDE SEQUENCE [LARGE SCALE GENOMIC DNA]</scope>
    <source>
        <strain evidence="2">Arlian Lab</strain>
    </source>
</reference>
<dbReference type="EMBL" id="JXLN01015759">
    <property type="protein sequence ID" value="KPM10789.1"/>
    <property type="molecule type" value="Genomic_DNA"/>
</dbReference>
<comment type="caution">
    <text evidence="2">The sequence shown here is derived from an EMBL/GenBank/DDBJ whole genome shotgun (WGS) entry which is preliminary data.</text>
</comment>
<feature type="compositionally biased region" description="Basic residues" evidence="1">
    <location>
        <begin position="50"/>
        <end position="60"/>
    </location>
</feature>
<protein>
    <submittedName>
        <fullName evidence="2">Uncharacterized protein</fullName>
    </submittedName>
</protein>
<dbReference type="AlphaFoldDB" id="A0A132AIZ6"/>
<name>A0A132AIZ6_SARSC</name>
<evidence type="ECO:0000256" key="1">
    <source>
        <dbReference type="SAM" id="MobiDB-lite"/>
    </source>
</evidence>
<evidence type="ECO:0000313" key="3">
    <source>
        <dbReference type="Proteomes" id="UP000616769"/>
    </source>
</evidence>
<gene>
    <name evidence="2" type="ORF">QR98_0093520</name>
</gene>